<keyword evidence="3" id="KW-1185">Reference proteome</keyword>
<sequence>MFSPLPLKTDFGEHLLTPFTSLFSPKGFSLTSPLAANLFEDFAVKDGHLSFDNLDSVAPTNKKKRKFDGLLATDFGSLSDSLPPAQKLCLTPFPDLTYTRPVVQYGRIRAMEAEVRELEQSIAEMEAAIEQAESQGATALHTPRQPDAAPQALPRLALPEPDLASLATSFLSPGTEELFAAACNMFLRGPFGLPPCALPELEDELFAGLEF</sequence>
<keyword evidence="1" id="KW-0175">Coiled coil</keyword>
<proteinExistence type="predicted"/>
<dbReference type="RefSeq" id="XP_011397381.1">
    <property type="nucleotide sequence ID" value="XM_011399079.1"/>
</dbReference>
<dbReference type="Proteomes" id="UP000028924">
    <property type="component" value="Unassembled WGS sequence"/>
</dbReference>
<dbReference type="GeneID" id="23614602"/>
<dbReference type="EMBL" id="KL662107">
    <property type="protein sequence ID" value="KFM24493.1"/>
    <property type="molecule type" value="Genomic_DNA"/>
</dbReference>
<organism evidence="2 3">
    <name type="scientific">Auxenochlorella protothecoides</name>
    <name type="common">Green microalga</name>
    <name type="synonym">Chlorella protothecoides</name>
    <dbReference type="NCBI Taxonomy" id="3075"/>
    <lineage>
        <taxon>Eukaryota</taxon>
        <taxon>Viridiplantae</taxon>
        <taxon>Chlorophyta</taxon>
        <taxon>core chlorophytes</taxon>
        <taxon>Trebouxiophyceae</taxon>
        <taxon>Chlorellales</taxon>
        <taxon>Chlorellaceae</taxon>
        <taxon>Auxenochlorella</taxon>
    </lineage>
</organism>
<protein>
    <submittedName>
        <fullName evidence="2">Uncharacterized protein</fullName>
    </submittedName>
</protein>
<reference evidence="2 3" key="1">
    <citation type="journal article" date="2014" name="BMC Genomics">
        <title>Oil accumulation mechanisms of the oleaginous microalga Chlorella protothecoides revealed through its genome, transcriptomes, and proteomes.</title>
        <authorList>
            <person name="Gao C."/>
            <person name="Wang Y."/>
            <person name="Shen Y."/>
            <person name="Yan D."/>
            <person name="He X."/>
            <person name="Dai J."/>
            <person name="Wu Q."/>
        </authorList>
    </citation>
    <scope>NUCLEOTIDE SEQUENCE [LARGE SCALE GENOMIC DNA]</scope>
    <source>
        <strain evidence="2 3">0710</strain>
    </source>
</reference>
<dbReference type="AlphaFoldDB" id="A0A087SFI9"/>
<evidence type="ECO:0000256" key="1">
    <source>
        <dbReference type="SAM" id="Coils"/>
    </source>
</evidence>
<dbReference type="KEGG" id="apro:F751_3211"/>
<name>A0A087SFI9_AUXPR</name>
<evidence type="ECO:0000313" key="3">
    <source>
        <dbReference type="Proteomes" id="UP000028924"/>
    </source>
</evidence>
<evidence type="ECO:0000313" key="2">
    <source>
        <dbReference type="EMBL" id="KFM24493.1"/>
    </source>
</evidence>
<feature type="coiled-coil region" evidence="1">
    <location>
        <begin position="108"/>
        <end position="135"/>
    </location>
</feature>
<gene>
    <name evidence="2" type="ORF">F751_3211</name>
</gene>
<accession>A0A087SFI9</accession>